<dbReference type="InterPro" id="IPR002081">
    <property type="entry name" value="Cryptochrome/DNA_photolyase_1"/>
</dbReference>
<dbReference type="GO" id="GO:0003677">
    <property type="term" value="F:DNA binding"/>
    <property type="evidence" value="ECO:0007669"/>
    <property type="project" value="TreeGrafter"/>
</dbReference>
<dbReference type="GO" id="GO:0071949">
    <property type="term" value="F:FAD binding"/>
    <property type="evidence" value="ECO:0007669"/>
    <property type="project" value="TreeGrafter"/>
</dbReference>
<keyword evidence="2 3" id="KW-0274">FAD</keyword>
<keyword evidence="5" id="KW-0456">Lyase</keyword>
<dbReference type="GO" id="GO:0003904">
    <property type="term" value="F:deoxyribodipyrimidine photo-lyase activity"/>
    <property type="evidence" value="ECO:0007669"/>
    <property type="project" value="UniProtKB-EC"/>
</dbReference>
<evidence type="ECO:0000313" key="6">
    <source>
        <dbReference type="Proteomes" id="UP000534294"/>
    </source>
</evidence>
<dbReference type="PANTHER" id="PTHR11455">
    <property type="entry name" value="CRYPTOCHROME"/>
    <property type="match status" value="1"/>
</dbReference>
<dbReference type="EC" id="4.1.99.3" evidence="5"/>
<feature type="binding site" evidence="3">
    <location>
        <position position="67"/>
    </location>
    <ligand>
        <name>FAD</name>
        <dbReference type="ChEBI" id="CHEBI:57692"/>
    </ligand>
</feature>
<evidence type="ECO:0000256" key="1">
    <source>
        <dbReference type="ARBA" id="ARBA00022630"/>
    </source>
</evidence>
<dbReference type="Pfam" id="PF03441">
    <property type="entry name" value="FAD_binding_7"/>
    <property type="match status" value="1"/>
</dbReference>
<comment type="caution">
    <text evidence="5">The sequence shown here is derived from an EMBL/GenBank/DDBJ whole genome shotgun (WGS) entry which is preliminary data.</text>
</comment>
<evidence type="ECO:0000256" key="2">
    <source>
        <dbReference type="ARBA" id="ARBA00022827"/>
    </source>
</evidence>
<evidence type="ECO:0000259" key="4">
    <source>
        <dbReference type="Pfam" id="PF03441"/>
    </source>
</evidence>
<feature type="domain" description="Cryptochrome/DNA photolyase FAD-binding" evidence="4">
    <location>
        <begin position="67"/>
        <end position="192"/>
    </location>
</feature>
<gene>
    <name evidence="5" type="ORF">HNQ64_004083</name>
</gene>
<dbReference type="AlphaFoldDB" id="A0A7W7YP77"/>
<proteinExistence type="predicted"/>
<keyword evidence="6" id="KW-1185">Reference proteome</keyword>
<sequence length="414" mass="47485">MTRHAALARWHEFLPATPAYQAWRNHVEPGHANVSRLSPALRTRVMLEDEIIADTLAQYHLPQVEKWLQEVCWRRYWKGWLEMRPHVWRRYRQGVHDAQRHLSTEQKARQNAIEQGQGGIAIMDHLARELIHTGYLHNHARMWFASYWVHVERLPWELGADFFFRHLLDADPASNTLSWRWVAGLQTRGKTYLVRRSNLEKYLTPTILQDSTGLELLEDSLVSPRPLSLPEEELPHALPQLPTLAPSLSSRFGLWLHPDDLCPEVGPLAHIRPTAVAAFTSSPIYTHYRLGQNRIQHLHAALKDATTRSAEHYGCPVTLDEAPTTADGLVTWAQREQLQDIVAFAPFIGPIADAIPHIQTRLAEISCQLHLIRRPSDLAVFPKAKAGFFPFWEKMKTELVRKSTGSVFEGKPIH</sequence>
<accession>A0A7W7YP77</accession>
<keyword evidence="1 3" id="KW-0285">Flavoprotein</keyword>
<feature type="binding site" evidence="3">
    <location>
        <begin position="169"/>
        <end position="171"/>
    </location>
    <ligand>
        <name>FAD</name>
        <dbReference type="ChEBI" id="CHEBI:57692"/>
    </ligand>
</feature>
<dbReference type="Proteomes" id="UP000534294">
    <property type="component" value="Unassembled WGS sequence"/>
</dbReference>
<dbReference type="Gene3D" id="1.10.579.10">
    <property type="entry name" value="DNA Cyclobutane Dipyrimidine Photolyase, subunit A, domain 3"/>
    <property type="match status" value="1"/>
</dbReference>
<dbReference type="PANTHER" id="PTHR11455:SF9">
    <property type="entry name" value="CRYPTOCHROME CIRCADIAN CLOCK 5 ISOFORM X1"/>
    <property type="match status" value="1"/>
</dbReference>
<dbReference type="RefSeq" id="WP_184211924.1">
    <property type="nucleotide sequence ID" value="NZ_JACHIF010000010.1"/>
</dbReference>
<reference evidence="5 6" key="1">
    <citation type="submission" date="2020-08" db="EMBL/GenBank/DDBJ databases">
        <title>Genomic Encyclopedia of Type Strains, Phase IV (KMG-IV): sequencing the most valuable type-strain genomes for metagenomic binning, comparative biology and taxonomic classification.</title>
        <authorList>
            <person name="Goeker M."/>
        </authorList>
    </citation>
    <scope>NUCLEOTIDE SEQUENCE [LARGE SCALE GENOMIC DNA]</scope>
    <source>
        <strain evidence="5 6">DSM 12251</strain>
    </source>
</reference>
<comment type="cofactor">
    <cofactor evidence="3">
        <name>FAD</name>
        <dbReference type="ChEBI" id="CHEBI:57692"/>
    </cofactor>
    <text evidence="3">Binds 1 FAD per subunit.</text>
</comment>
<organism evidence="5 6">
    <name type="scientific">Prosthecobacter dejongeii</name>
    <dbReference type="NCBI Taxonomy" id="48465"/>
    <lineage>
        <taxon>Bacteria</taxon>
        <taxon>Pseudomonadati</taxon>
        <taxon>Verrucomicrobiota</taxon>
        <taxon>Verrucomicrobiia</taxon>
        <taxon>Verrucomicrobiales</taxon>
        <taxon>Verrucomicrobiaceae</taxon>
        <taxon>Prosthecobacter</taxon>
    </lineage>
</organism>
<dbReference type="SUPFAM" id="SSF48173">
    <property type="entry name" value="Cryptochrome/photolyase FAD-binding domain"/>
    <property type="match status" value="1"/>
</dbReference>
<feature type="binding site" evidence="3">
    <location>
        <position position="20"/>
    </location>
    <ligand>
        <name>FAD</name>
        <dbReference type="ChEBI" id="CHEBI:57692"/>
    </ligand>
</feature>
<dbReference type="Gene3D" id="1.25.40.80">
    <property type="match status" value="1"/>
</dbReference>
<protein>
    <submittedName>
        <fullName evidence="5">Deoxyribodipyrimidine photo-lyase</fullName>
        <ecNumber evidence="5">4.1.99.3</ecNumber>
    </submittedName>
</protein>
<evidence type="ECO:0000313" key="5">
    <source>
        <dbReference type="EMBL" id="MBB5039805.1"/>
    </source>
</evidence>
<name>A0A7W7YP77_9BACT</name>
<dbReference type="InterPro" id="IPR005101">
    <property type="entry name" value="Cryptochr/Photolyase_FAD-bd"/>
</dbReference>
<dbReference type="EMBL" id="JACHIF010000010">
    <property type="protein sequence ID" value="MBB5039805.1"/>
    <property type="molecule type" value="Genomic_DNA"/>
</dbReference>
<evidence type="ECO:0000256" key="3">
    <source>
        <dbReference type="PIRSR" id="PIRSR602081-1"/>
    </source>
</evidence>
<dbReference type="InterPro" id="IPR036134">
    <property type="entry name" value="Crypto/Photolyase_FAD-like_sf"/>
</dbReference>